<dbReference type="PROSITE" id="PS51257">
    <property type="entry name" value="PROKAR_LIPOPROTEIN"/>
    <property type="match status" value="1"/>
</dbReference>
<dbReference type="GO" id="GO:0000272">
    <property type="term" value="P:polysaccharide catabolic process"/>
    <property type="evidence" value="ECO:0007669"/>
    <property type="project" value="InterPro"/>
</dbReference>
<sequence>MRRNIYSFLIVAGFVLALGSCSADITTGETTSEAGNIPYSKIGINAFPRNLTAGNAAGQMNDIKSLGINYIRINLWFDNFYMASAGSNPSFVKFDQAISAAESAGLDILAILHPIPTWLRGQGGWKSTYLNSYVKPVVSRYKGRVKSWEIWNEPDNVDSRFGVLDGSADNYFELLKETSAVIRNIDPSGVIVAASAMSIVLDGLSKLNWTKRLIDLGLANYADILNIHYYSDLDVELGTVVKATVAQSGMRVWVTETGKKGHAGQLSYFSSIMPYINISLNPERIYLYCYVEGAIQNQTVPPDTTYGLLTMYGGVRSESSLYTHLKNR</sequence>
<organism evidence="4">
    <name type="scientific">hydrothermal vent metagenome</name>
    <dbReference type="NCBI Taxonomy" id="652676"/>
    <lineage>
        <taxon>unclassified sequences</taxon>
        <taxon>metagenomes</taxon>
        <taxon>ecological metagenomes</taxon>
    </lineage>
</organism>
<dbReference type="Pfam" id="PF00150">
    <property type="entry name" value="Cellulase"/>
    <property type="match status" value="1"/>
</dbReference>
<evidence type="ECO:0000256" key="1">
    <source>
        <dbReference type="ARBA" id="ARBA00022801"/>
    </source>
</evidence>
<dbReference type="Gene3D" id="3.20.20.80">
    <property type="entry name" value="Glycosidases"/>
    <property type="match status" value="1"/>
</dbReference>
<dbReference type="EMBL" id="UOGE01000066">
    <property type="protein sequence ID" value="VAX21507.1"/>
    <property type="molecule type" value="Genomic_DNA"/>
</dbReference>
<dbReference type="PANTHER" id="PTHR12631">
    <property type="entry name" value="ALPHA-L-IDURONIDASE"/>
    <property type="match status" value="1"/>
</dbReference>
<protein>
    <recommendedName>
        <fullName evidence="3">Glycoside hydrolase family 5 domain-containing protein</fullName>
    </recommendedName>
</protein>
<dbReference type="GO" id="GO:0004553">
    <property type="term" value="F:hydrolase activity, hydrolyzing O-glycosyl compounds"/>
    <property type="evidence" value="ECO:0007669"/>
    <property type="project" value="InterPro"/>
</dbReference>
<feature type="domain" description="Glycoside hydrolase family 5" evidence="3">
    <location>
        <begin position="55"/>
        <end position="265"/>
    </location>
</feature>
<dbReference type="SUPFAM" id="SSF51445">
    <property type="entry name" value="(Trans)glycosidases"/>
    <property type="match status" value="1"/>
</dbReference>
<dbReference type="PANTHER" id="PTHR12631:SF10">
    <property type="entry name" value="BETA-XYLOSIDASE-LIKE PROTEIN-RELATED"/>
    <property type="match status" value="1"/>
</dbReference>
<keyword evidence="1" id="KW-0378">Hydrolase</keyword>
<keyword evidence="2" id="KW-0326">Glycosidase</keyword>
<reference evidence="4" key="1">
    <citation type="submission" date="2018-06" db="EMBL/GenBank/DDBJ databases">
        <authorList>
            <person name="Zhirakovskaya E."/>
        </authorList>
    </citation>
    <scope>NUCLEOTIDE SEQUENCE</scope>
</reference>
<name>A0A3B1CXZ6_9ZZZZ</name>
<proteinExistence type="predicted"/>
<evidence type="ECO:0000256" key="2">
    <source>
        <dbReference type="ARBA" id="ARBA00023295"/>
    </source>
</evidence>
<evidence type="ECO:0000259" key="3">
    <source>
        <dbReference type="Pfam" id="PF00150"/>
    </source>
</evidence>
<accession>A0A3B1CXZ6</accession>
<dbReference type="InterPro" id="IPR051923">
    <property type="entry name" value="Glycosyl_Hydrolase_39"/>
</dbReference>
<evidence type="ECO:0000313" key="4">
    <source>
        <dbReference type="EMBL" id="VAX21507.1"/>
    </source>
</evidence>
<dbReference type="InterPro" id="IPR001547">
    <property type="entry name" value="Glyco_hydro_5"/>
</dbReference>
<dbReference type="AlphaFoldDB" id="A0A3B1CXZ6"/>
<gene>
    <name evidence="4" type="ORF">MNBD_NITROSPINAE02-2121</name>
</gene>
<dbReference type="InterPro" id="IPR017853">
    <property type="entry name" value="GH"/>
</dbReference>